<dbReference type="Gene3D" id="3.40.50.960">
    <property type="entry name" value="Lumazine/riboflavin synthase"/>
    <property type="match status" value="2"/>
</dbReference>
<dbReference type="SUPFAM" id="SSF52121">
    <property type="entry name" value="Lumazine synthase"/>
    <property type="match status" value="1"/>
</dbReference>
<evidence type="ECO:0000313" key="9">
    <source>
        <dbReference type="Proteomes" id="UP000054560"/>
    </source>
</evidence>
<comment type="similarity">
    <text evidence="2 7">Belongs to the DMRL synthase family.</text>
</comment>
<keyword evidence="9" id="KW-1185">Reference proteome</keyword>
<sequence length="164" mass="17497">MTEPKDFNKGVTIPASDGSTLKVGIVRTRWNDAVVSPLEEGVLESLRKCGVKEANIVTVNVPGAYELSFGAKSLIKRDPSIDAVVCLGTLIKGETHHYEYICSACSAGISQVGLDTGVPVVFGVLMCLTDEQAQKRAGIGANSHNHGLDWGLTAVEMGKMRFYA</sequence>
<reference evidence="8 9" key="1">
    <citation type="submission" date="2011-02" db="EMBL/GenBank/DDBJ databases">
        <title>The Genome Sequence of Sphaeroforma arctica JP610.</title>
        <authorList>
            <consortium name="The Broad Institute Genome Sequencing Platform"/>
            <person name="Russ C."/>
            <person name="Cuomo C."/>
            <person name="Young S.K."/>
            <person name="Zeng Q."/>
            <person name="Gargeya S."/>
            <person name="Alvarado L."/>
            <person name="Berlin A."/>
            <person name="Chapman S.B."/>
            <person name="Chen Z."/>
            <person name="Freedman E."/>
            <person name="Gellesch M."/>
            <person name="Goldberg J."/>
            <person name="Griggs A."/>
            <person name="Gujja S."/>
            <person name="Heilman E."/>
            <person name="Heiman D."/>
            <person name="Howarth C."/>
            <person name="Mehta T."/>
            <person name="Neiman D."/>
            <person name="Pearson M."/>
            <person name="Roberts A."/>
            <person name="Saif S."/>
            <person name="Shea T."/>
            <person name="Shenoy N."/>
            <person name="Sisk P."/>
            <person name="Stolte C."/>
            <person name="Sykes S."/>
            <person name="White J."/>
            <person name="Yandava C."/>
            <person name="Burger G."/>
            <person name="Gray M.W."/>
            <person name="Holland P.W.H."/>
            <person name="King N."/>
            <person name="Lang F.B.F."/>
            <person name="Roger A.J."/>
            <person name="Ruiz-Trillo I."/>
            <person name="Haas B."/>
            <person name="Nusbaum C."/>
            <person name="Birren B."/>
        </authorList>
    </citation>
    <scope>NUCLEOTIDE SEQUENCE [LARGE SCALE GENOMIC DNA]</scope>
    <source>
        <strain evidence="8 9">JP610</strain>
    </source>
</reference>
<keyword evidence="5 7" id="KW-0808">Transferase</keyword>
<dbReference type="UniPathway" id="UPA00275">
    <property type="reaction ID" value="UER00404"/>
</dbReference>
<dbReference type="EMBL" id="KQ241621">
    <property type="protein sequence ID" value="KNC87140.1"/>
    <property type="molecule type" value="Genomic_DNA"/>
</dbReference>
<dbReference type="InterPro" id="IPR034964">
    <property type="entry name" value="LS"/>
</dbReference>
<gene>
    <name evidence="8" type="ORF">SARC_00723</name>
</gene>
<proteinExistence type="inferred from homology"/>
<comment type="catalytic activity">
    <reaction evidence="6 7">
        <text>(2S)-2-hydroxy-3-oxobutyl phosphate + 5-amino-6-(D-ribitylamino)uracil = 6,7-dimethyl-8-(1-D-ribityl)lumazine + phosphate + 2 H2O + H(+)</text>
        <dbReference type="Rhea" id="RHEA:26152"/>
        <dbReference type="ChEBI" id="CHEBI:15377"/>
        <dbReference type="ChEBI" id="CHEBI:15378"/>
        <dbReference type="ChEBI" id="CHEBI:15934"/>
        <dbReference type="ChEBI" id="CHEBI:43474"/>
        <dbReference type="ChEBI" id="CHEBI:58201"/>
        <dbReference type="ChEBI" id="CHEBI:58830"/>
        <dbReference type="EC" id="2.5.1.78"/>
    </reaction>
</comment>
<dbReference type="EC" id="2.5.1.78" evidence="3 7"/>
<comment type="function">
    <text evidence="7">Catalyzes the formation of 6,7-dimethyl-8-ribityllumazine by condensation of 5-amino-6-(D-ribitylamino)uracil with 3,4-dihydroxy-2-butanone 4-phosphate. This is the penultimate step in the biosynthesis of riboflavin.</text>
</comment>
<accession>A0A0L0GDR6</accession>
<dbReference type="InterPro" id="IPR036467">
    <property type="entry name" value="LS/RS_sf"/>
</dbReference>
<evidence type="ECO:0000256" key="7">
    <source>
        <dbReference type="RuleBase" id="RU003795"/>
    </source>
</evidence>
<evidence type="ECO:0000256" key="2">
    <source>
        <dbReference type="ARBA" id="ARBA00007424"/>
    </source>
</evidence>
<dbReference type="NCBIfam" id="TIGR00114">
    <property type="entry name" value="lumazine-synth"/>
    <property type="match status" value="1"/>
</dbReference>
<dbReference type="Pfam" id="PF00885">
    <property type="entry name" value="DMRL_synthase"/>
    <property type="match status" value="1"/>
</dbReference>
<dbReference type="GO" id="GO:0000906">
    <property type="term" value="F:6,7-dimethyl-8-ribityllumazine synthase activity"/>
    <property type="evidence" value="ECO:0007669"/>
    <property type="project" value="UniProtKB-EC"/>
</dbReference>
<dbReference type="GO" id="GO:0009231">
    <property type="term" value="P:riboflavin biosynthetic process"/>
    <property type="evidence" value="ECO:0007669"/>
    <property type="project" value="UniProtKB-UniPathway"/>
</dbReference>
<dbReference type="CDD" id="cd09209">
    <property type="entry name" value="Lumazine_synthase-I"/>
    <property type="match status" value="1"/>
</dbReference>
<evidence type="ECO:0000313" key="8">
    <source>
        <dbReference type="EMBL" id="KNC87140.1"/>
    </source>
</evidence>
<dbReference type="RefSeq" id="XP_014161042.1">
    <property type="nucleotide sequence ID" value="XM_014305567.1"/>
</dbReference>
<protein>
    <recommendedName>
        <fullName evidence="3 7">6,7-dimethyl-8-ribityllumazine synthase</fullName>
        <shortName evidence="7">DMRL synthase</shortName>
        <ecNumber evidence="3 7">2.5.1.78</ecNumber>
    </recommendedName>
</protein>
<evidence type="ECO:0000256" key="4">
    <source>
        <dbReference type="ARBA" id="ARBA00022619"/>
    </source>
</evidence>
<keyword evidence="4 7" id="KW-0686">Riboflavin biosynthesis</keyword>
<evidence type="ECO:0000256" key="6">
    <source>
        <dbReference type="ARBA" id="ARBA00048785"/>
    </source>
</evidence>
<dbReference type="PANTHER" id="PTHR21058">
    <property type="entry name" value="6,7-DIMETHYL-8-RIBITYLLUMAZINE SYNTHASE DMRL SYNTHASE LUMAZINE SYNTHASE"/>
    <property type="match status" value="1"/>
</dbReference>
<dbReference type="Proteomes" id="UP000054560">
    <property type="component" value="Unassembled WGS sequence"/>
</dbReference>
<dbReference type="PANTHER" id="PTHR21058:SF0">
    <property type="entry name" value="6,7-DIMETHYL-8-RIBITYLLUMAZINE SYNTHASE"/>
    <property type="match status" value="1"/>
</dbReference>
<dbReference type="HAMAP" id="MF_00178">
    <property type="entry name" value="Lumazine_synth"/>
    <property type="match status" value="1"/>
</dbReference>
<dbReference type="GeneID" id="25901227"/>
<organism evidence="8 9">
    <name type="scientific">Sphaeroforma arctica JP610</name>
    <dbReference type="NCBI Taxonomy" id="667725"/>
    <lineage>
        <taxon>Eukaryota</taxon>
        <taxon>Ichthyosporea</taxon>
        <taxon>Ichthyophonida</taxon>
        <taxon>Sphaeroforma</taxon>
    </lineage>
</organism>
<dbReference type="eggNOG" id="KOG3243">
    <property type="taxonomic scope" value="Eukaryota"/>
</dbReference>
<evidence type="ECO:0000256" key="5">
    <source>
        <dbReference type="ARBA" id="ARBA00022679"/>
    </source>
</evidence>
<evidence type="ECO:0000256" key="3">
    <source>
        <dbReference type="ARBA" id="ARBA00012664"/>
    </source>
</evidence>
<dbReference type="AlphaFoldDB" id="A0A0L0GDR6"/>
<dbReference type="GO" id="GO:0009349">
    <property type="term" value="C:riboflavin synthase complex"/>
    <property type="evidence" value="ECO:0007669"/>
    <property type="project" value="UniProtKB-UniRule"/>
</dbReference>
<comment type="pathway">
    <text evidence="1 7">Cofactor biosynthesis; riboflavin biosynthesis; riboflavin from 2-hydroxy-3-oxobutyl phosphate and 5-amino-6-(D-ribitylamino)uracil: step 1/2.</text>
</comment>
<evidence type="ECO:0000256" key="1">
    <source>
        <dbReference type="ARBA" id="ARBA00004917"/>
    </source>
</evidence>
<name>A0A0L0GDR6_9EUKA</name>
<dbReference type="STRING" id="667725.A0A0L0GDR6"/>
<dbReference type="OrthoDB" id="2965at2759"/>
<dbReference type="InterPro" id="IPR002180">
    <property type="entry name" value="LS/RS"/>
</dbReference>